<gene>
    <name evidence="2" type="ORF">Scep_029598</name>
</gene>
<accession>A0AAP0HFS0</accession>
<evidence type="ECO:0000313" key="3">
    <source>
        <dbReference type="Proteomes" id="UP001419268"/>
    </source>
</evidence>
<reference evidence="2 3" key="1">
    <citation type="submission" date="2024-01" db="EMBL/GenBank/DDBJ databases">
        <title>Genome assemblies of Stephania.</title>
        <authorList>
            <person name="Yang L."/>
        </authorList>
    </citation>
    <scope>NUCLEOTIDE SEQUENCE [LARGE SCALE GENOMIC DNA]</scope>
    <source>
        <strain evidence="2">JXDWG</strain>
        <tissue evidence="2">Leaf</tissue>
    </source>
</reference>
<comment type="caution">
    <text evidence="2">The sequence shown here is derived from an EMBL/GenBank/DDBJ whole genome shotgun (WGS) entry which is preliminary data.</text>
</comment>
<name>A0AAP0HFS0_9MAGN</name>
<organism evidence="2 3">
    <name type="scientific">Stephania cephalantha</name>
    <dbReference type="NCBI Taxonomy" id="152367"/>
    <lineage>
        <taxon>Eukaryota</taxon>
        <taxon>Viridiplantae</taxon>
        <taxon>Streptophyta</taxon>
        <taxon>Embryophyta</taxon>
        <taxon>Tracheophyta</taxon>
        <taxon>Spermatophyta</taxon>
        <taxon>Magnoliopsida</taxon>
        <taxon>Ranunculales</taxon>
        <taxon>Menispermaceae</taxon>
        <taxon>Menispermoideae</taxon>
        <taxon>Cissampelideae</taxon>
        <taxon>Stephania</taxon>
    </lineage>
</organism>
<dbReference type="Proteomes" id="UP001419268">
    <property type="component" value="Unassembled WGS sequence"/>
</dbReference>
<evidence type="ECO:0000256" key="1">
    <source>
        <dbReference type="SAM" id="MobiDB-lite"/>
    </source>
</evidence>
<protein>
    <submittedName>
        <fullName evidence="2">Uncharacterized protein</fullName>
    </submittedName>
</protein>
<evidence type="ECO:0000313" key="2">
    <source>
        <dbReference type="EMBL" id="KAK9083127.1"/>
    </source>
</evidence>
<dbReference type="EMBL" id="JBBNAG010000013">
    <property type="protein sequence ID" value="KAK9083127.1"/>
    <property type="molecule type" value="Genomic_DNA"/>
</dbReference>
<feature type="region of interest" description="Disordered" evidence="1">
    <location>
        <begin position="1"/>
        <end position="20"/>
    </location>
</feature>
<dbReference type="AlphaFoldDB" id="A0AAP0HFS0"/>
<keyword evidence="3" id="KW-1185">Reference proteome</keyword>
<sequence>MDMRLSHHMRREESRNKPRDACERGMRIVDVVIKEWKCGSPAPRPPGEVLRRSGSPAYIIATSTLLGVHDPSSGRLQLAHHLVLSVTCVDPRRTDTYTDKVARAKKTVSLGLESLVSSEKSHTRKKTSRDVPFIAGNGQWWRQSTAVTLERLVYPISTTEMAMGRGNCIKVLLLTFLVMAWSKHSDASTTHVVGILRDGASLYRTMTGPMGDLSPQETP</sequence>
<proteinExistence type="predicted"/>